<dbReference type="Proteomes" id="UP001057402">
    <property type="component" value="Chromosome 3"/>
</dbReference>
<keyword evidence="2" id="KW-1185">Reference proteome</keyword>
<accession>A0ACB9RT39</accession>
<reference evidence="2" key="1">
    <citation type="journal article" date="2023" name="Front. Plant Sci.">
        <title>Chromosomal-level genome assembly of Melastoma candidum provides insights into trichome evolution.</title>
        <authorList>
            <person name="Zhong Y."/>
            <person name="Wu W."/>
            <person name="Sun C."/>
            <person name="Zou P."/>
            <person name="Liu Y."/>
            <person name="Dai S."/>
            <person name="Zhou R."/>
        </authorList>
    </citation>
    <scope>NUCLEOTIDE SEQUENCE [LARGE SCALE GENOMIC DNA]</scope>
</reference>
<gene>
    <name evidence="1" type="ORF">MLD38_008151</name>
</gene>
<comment type="caution">
    <text evidence="1">The sequence shown here is derived from an EMBL/GenBank/DDBJ whole genome shotgun (WGS) entry which is preliminary data.</text>
</comment>
<sequence length="121" mass="13808">MYSCKTCENYHLHKACAELPQKVDHHPFHPLHSLPVVFNGPSYACCGCGKKHDKVLYCCWSCNFTLNPECALNPTSKYEFVGEGKIRTSCTSILLPMWERPRWRNGRGGGEVPRLREEVLP</sequence>
<dbReference type="EMBL" id="CM042882">
    <property type="protein sequence ID" value="KAI4382152.1"/>
    <property type="molecule type" value="Genomic_DNA"/>
</dbReference>
<evidence type="ECO:0000313" key="1">
    <source>
        <dbReference type="EMBL" id="KAI4382152.1"/>
    </source>
</evidence>
<evidence type="ECO:0000313" key="2">
    <source>
        <dbReference type="Proteomes" id="UP001057402"/>
    </source>
</evidence>
<name>A0ACB9RT39_9MYRT</name>
<proteinExistence type="predicted"/>
<protein>
    <submittedName>
        <fullName evidence="1">Uncharacterized protein</fullName>
    </submittedName>
</protein>
<organism evidence="1 2">
    <name type="scientific">Melastoma candidum</name>
    <dbReference type="NCBI Taxonomy" id="119954"/>
    <lineage>
        <taxon>Eukaryota</taxon>
        <taxon>Viridiplantae</taxon>
        <taxon>Streptophyta</taxon>
        <taxon>Embryophyta</taxon>
        <taxon>Tracheophyta</taxon>
        <taxon>Spermatophyta</taxon>
        <taxon>Magnoliopsida</taxon>
        <taxon>eudicotyledons</taxon>
        <taxon>Gunneridae</taxon>
        <taxon>Pentapetalae</taxon>
        <taxon>rosids</taxon>
        <taxon>malvids</taxon>
        <taxon>Myrtales</taxon>
        <taxon>Melastomataceae</taxon>
        <taxon>Melastomatoideae</taxon>
        <taxon>Melastomateae</taxon>
        <taxon>Melastoma</taxon>
    </lineage>
</organism>